<dbReference type="RefSeq" id="WP_313867839.1">
    <property type="nucleotide sequence ID" value="NZ_CP132507.1"/>
</dbReference>
<evidence type="ECO:0000313" key="2">
    <source>
        <dbReference type="Proteomes" id="UP001302257"/>
    </source>
</evidence>
<protein>
    <recommendedName>
        <fullName evidence="3">GGDEF domain-containing protein</fullName>
    </recommendedName>
</protein>
<gene>
    <name evidence="1" type="ORF">RAN89_00980</name>
</gene>
<proteinExistence type="predicted"/>
<evidence type="ECO:0008006" key="3">
    <source>
        <dbReference type="Google" id="ProtNLM"/>
    </source>
</evidence>
<dbReference type="EMBL" id="CP132507">
    <property type="protein sequence ID" value="WNO05029.1"/>
    <property type="molecule type" value="Genomic_DNA"/>
</dbReference>
<dbReference type="Proteomes" id="UP001302257">
    <property type="component" value="Chromosome"/>
</dbReference>
<keyword evidence="2" id="KW-1185">Reference proteome</keyword>
<name>A0ABZ0B1V5_9BURK</name>
<accession>A0ABZ0B1V5</accession>
<reference evidence="1 2" key="1">
    <citation type="submission" date="2023-08" db="EMBL/GenBank/DDBJ databases">
        <title>Rhodoferax potami sp. nov. and Rhodoferax mekongensis sp. nov., isolated from the Mekong River in Thailand.</title>
        <authorList>
            <person name="Kitikhun S."/>
            <person name="Charoenyingcharoen P."/>
            <person name="Siriarchawattana P."/>
            <person name="Likhitrattanapisal S."/>
            <person name="Nilsakha T."/>
            <person name="Chanpet A."/>
            <person name="Rattanawaree P."/>
            <person name="Ingsriswang S."/>
        </authorList>
    </citation>
    <scope>NUCLEOTIDE SEQUENCE [LARGE SCALE GENOMIC DNA]</scope>
    <source>
        <strain evidence="1 2">TBRC 17307</strain>
    </source>
</reference>
<evidence type="ECO:0000313" key="1">
    <source>
        <dbReference type="EMBL" id="WNO05029.1"/>
    </source>
</evidence>
<sequence length="124" mass="13829">MQQLVLLEIDGWADICAEADLEYLEELQMALAEHLHGVLEKAELLMPWGQGRVLLALAPVYGNAYERVTAMCQPFVMPGEFRRFHCSAVIESRSGTSVGSASALQRLEQKLFGLRQQGLVRQVV</sequence>
<organism evidence="1 2">
    <name type="scientific">Rhodoferax mekongensis</name>
    <dbReference type="NCBI Taxonomy" id="3068341"/>
    <lineage>
        <taxon>Bacteria</taxon>
        <taxon>Pseudomonadati</taxon>
        <taxon>Pseudomonadota</taxon>
        <taxon>Betaproteobacteria</taxon>
        <taxon>Burkholderiales</taxon>
        <taxon>Comamonadaceae</taxon>
        <taxon>Rhodoferax</taxon>
    </lineage>
</organism>